<name>A0ABD3P3N9_9STRA</name>
<gene>
    <name evidence="4" type="ORF">HJC23_002222</name>
</gene>
<dbReference type="InterPro" id="IPR002410">
    <property type="entry name" value="Peptidase_S33"/>
</dbReference>
<dbReference type="AlphaFoldDB" id="A0ABD3P3N9"/>
<dbReference type="InterPro" id="IPR000073">
    <property type="entry name" value="AB_hydrolase_1"/>
</dbReference>
<dbReference type="InterPro" id="IPR050266">
    <property type="entry name" value="AB_hydrolase_sf"/>
</dbReference>
<dbReference type="EMBL" id="JABMIG020000285">
    <property type="protein sequence ID" value="KAL3782471.1"/>
    <property type="molecule type" value="Genomic_DNA"/>
</dbReference>
<dbReference type="PANTHER" id="PTHR43798:SF33">
    <property type="entry name" value="HYDROLASE, PUTATIVE (AFU_ORTHOLOGUE AFUA_2G14860)-RELATED"/>
    <property type="match status" value="1"/>
</dbReference>
<dbReference type="InterPro" id="IPR029058">
    <property type="entry name" value="AB_hydrolase_fold"/>
</dbReference>
<dbReference type="Pfam" id="PF00561">
    <property type="entry name" value="Abhydrolase_1"/>
    <property type="match status" value="1"/>
</dbReference>
<accession>A0ABD3P3N9</accession>
<dbReference type="PANTHER" id="PTHR43798">
    <property type="entry name" value="MONOACYLGLYCEROL LIPASE"/>
    <property type="match status" value="1"/>
</dbReference>
<comment type="caution">
    <text evidence="4">The sequence shown here is derived from an EMBL/GenBank/DDBJ whole genome shotgun (WGS) entry which is preliminary data.</text>
</comment>
<evidence type="ECO:0000256" key="2">
    <source>
        <dbReference type="ARBA" id="ARBA00022801"/>
    </source>
</evidence>
<evidence type="ECO:0000313" key="4">
    <source>
        <dbReference type="EMBL" id="KAL3782471.1"/>
    </source>
</evidence>
<evidence type="ECO:0000259" key="3">
    <source>
        <dbReference type="Pfam" id="PF00561"/>
    </source>
</evidence>
<keyword evidence="5" id="KW-1185">Reference proteome</keyword>
<protein>
    <recommendedName>
        <fullName evidence="3">AB hydrolase-1 domain-containing protein</fullName>
    </recommendedName>
</protein>
<evidence type="ECO:0000313" key="5">
    <source>
        <dbReference type="Proteomes" id="UP001516023"/>
    </source>
</evidence>
<keyword evidence="2" id="KW-0378">Hydrolase</keyword>
<comment type="similarity">
    <text evidence="1">Belongs to the peptidase S33 family.</text>
</comment>
<dbReference type="Proteomes" id="UP001516023">
    <property type="component" value="Unassembled WGS sequence"/>
</dbReference>
<feature type="domain" description="AB hydrolase-1" evidence="3">
    <location>
        <begin position="49"/>
        <end position="318"/>
    </location>
</feature>
<dbReference type="SUPFAM" id="SSF53474">
    <property type="entry name" value="alpha/beta-Hydrolases"/>
    <property type="match status" value="1"/>
</dbReference>
<dbReference type="GO" id="GO:0016787">
    <property type="term" value="F:hydrolase activity"/>
    <property type="evidence" value="ECO:0007669"/>
    <property type="project" value="UniProtKB-KW"/>
</dbReference>
<organism evidence="4 5">
    <name type="scientific">Cyclotella cryptica</name>
    <dbReference type="NCBI Taxonomy" id="29204"/>
    <lineage>
        <taxon>Eukaryota</taxon>
        <taxon>Sar</taxon>
        <taxon>Stramenopiles</taxon>
        <taxon>Ochrophyta</taxon>
        <taxon>Bacillariophyta</taxon>
        <taxon>Coscinodiscophyceae</taxon>
        <taxon>Thalassiosirophycidae</taxon>
        <taxon>Stephanodiscales</taxon>
        <taxon>Stephanodiscaceae</taxon>
        <taxon>Cyclotella</taxon>
    </lineage>
</organism>
<reference evidence="4 5" key="1">
    <citation type="journal article" date="2020" name="G3 (Bethesda)">
        <title>Improved Reference Genome for Cyclotella cryptica CCMP332, a Model for Cell Wall Morphogenesis, Salinity Adaptation, and Lipid Production in Diatoms (Bacillariophyta).</title>
        <authorList>
            <person name="Roberts W.R."/>
            <person name="Downey K.M."/>
            <person name="Ruck E.C."/>
            <person name="Traller J.C."/>
            <person name="Alverson A.J."/>
        </authorList>
    </citation>
    <scope>NUCLEOTIDE SEQUENCE [LARGE SCALE GENOMIC DNA]</scope>
    <source>
        <strain evidence="4 5">CCMP332</strain>
    </source>
</reference>
<sequence length="334" mass="38274">MNESASSRNWIAGRTPPIPGQDSVAEVRYLCIGGVNQWLMIRGCDRANPLLIMLHGGPGISETVFWRYYNSQELEKAFTVVYWDQRGSGKSYDPTLNKDTMTLEQFLSDLNEVVDYVCDRANKTKVTLFGHSWGSILGPLFAARYPQKVAAYIGSGQIGDWAASERATYEYTLSEAQRRSWKRIELDLKNVVGRPPHNSESLIKQRNHLAKLDGDTSFGHVLMICRIFLTAPEHSIFDLLQFYKILAYNIELMWTEVTSVNLLESVPELQVPTFFLLGRNDHCVLPEISMEYIQVLKAPSKEVVWFDHSRHQPFMDEPEKFNSTMVNFIRPKIE</sequence>
<dbReference type="PRINTS" id="PR00793">
    <property type="entry name" value="PROAMNOPTASE"/>
</dbReference>
<proteinExistence type="inferred from homology"/>
<evidence type="ECO:0000256" key="1">
    <source>
        <dbReference type="ARBA" id="ARBA00010088"/>
    </source>
</evidence>
<dbReference type="Gene3D" id="3.40.50.1820">
    <property type="entry name" value="alpha/beta hydrolase"/>
    <property type="match status" value="1"/>
</dbReference>